<keyword evidence="7" id="KW-1185">Reference proteome</keyword>
<evidence type="ECO:0008006" key="8">
    <source>
        <dbReference type="Google" id="ProtNLM"/>
    </source>
</evidence>
<reference evidence="6" key="1">
    <citation type="submission" date="2020-11" db="EMBL/GenBank/DDBJ databases">
        <authorList>
            <person name="Tran Van P."/>
        </authorList>
    </citation>
    <scope>NUCLEOTIDE SEQUENCE</scope>
</reference>
<evidence type="ECO:0000313" key="7">
    <source>
        <dbReference type="Proteomes" id="UP000759131"/>
    </source>
</evidence>
<evidence type="ECO:0000256" key="5">
    <source>
        <dbReference type="ARBA" id="ARBA00023180"/>
    </source>
</evidence>
<dbReference type="EMBL" id="CAJPIZ010001538">
    <property type="protein sequence ID" value="CAG2103650.1"/>
    <property type="molecule type" value="Genomic_DNA"/>
</dbReference>
<dbReference type="PANTHER" id="PTHR13234:SF8">
    <property type="entry name" value="GAMMA-INTERFERON-INDUCIBLE LYSOSOMAL THIOL REDUCTASE"/>
    <property type="match status" value="1"/>
</dbReference>
<sequence length="161" mass="18532">MTLFLDLFQYLVSPIPEHLCVRSEPQTSQPLSAVFEETIECEETLVTNNRISVYYESICPDSRRFILNQLIPTYDKLSPYVDVDLIPFGNANVSYPNHDFKPYFQCQHGPDECYGNKAQACVIDLTKSTRPSLSYIKCMFSADNWRQTAITAQKFIAFSYD</sequence>
<evidence type="ECO:0000256" key="3">
    <source>
        <dbReference type="ARBA" id="ARBA00022525"/>
    </source>
</evidence>
<dbReference type="PANTHER" id="PTHR13234">
    <property type="entry name" value="GAMMA-INTERFERON INDUCIBLE LYSOSOMAL THIOL REDUCTASE GILT"/>
    <property type="match status" value="1"/>
</dbReference>
<dbReference type="OrthoDB" id="958254at2759"/>
<name>A0A7R9PX70_9ACAR</name>
<comment type="similarity">
    <text evidence="2">Belongs to the GILT family.</text>
</comment>
<keyword evidence="3" id="KW-0964">Secreted</keyword>
<accession>A0A7R9PX70</accession>
<protein>
    <recommendedName>
        <fullName evidence="8">Gamma-interferon-inducible lysosomal thiol reductase</fullName>
    </recommendedName>
</protein>
<keyword evidence="5" id="KW-0325">Glycoprotein</keyword>
<comment type="subcellular location">
    <subcellularLocation>
        <location evidence="1">Secreted</location>
    </subcellularLocation>
</comment>
<dbReference type="GO" id="GO:0016671">
    <property type="term" value="F:oxidoreductase activity, acting on a sulfur group of donors, disulfide as acceptor"/>
    <property type="evidence" value="ECO:0007669"/>
    <property type="project" value="InterPro"/>
</dbReference>
<evidence type="ECO:0000256" key="1">
    <source>
        <dbReference type="ARBA" id="ARBA00004613"/>
    </source>
</evidence>
<dbReference type="AlphaFoldDB" id="A0A7R9PX70"/>
<dbReference type="InterPro" id="IPR004911">
    <property type="entry name" value="Interferon-induced_GILT"/>
</dbReference>
<evidence type="ECO:0000256" key="4">
    <source>
        <dbReference type="ARBA" id="ARBA00022729"/>
    </source>
</evidence>
<dbReference type="Proteomes" id="UP000759131">
    <property type="component" value="Unassembled WGS sequence"/>
</dbReference>
<organism evidence="6">
    <name type="scientific">Medioppia subpectinata</name>
    <dbReference type="NCBI Taxonomy" id="1979941"/>
    <lineage>
        <taxon>Eukaryota</taxon>
        <taxon>Metazoa</taxon>
        <taxon>Ecdysozoa</taxon>
        <taxon>Arthropoda</taxon>
        <taxon>Chelicerata</taxon>
        <taxon>Arachnida</taxon>
        <taxon>Acari</taxon>
        <taxon>Acariformes</taxon>
        <taxon>Sarcoptiformes</taxon>
        <taxon>Oribatida</taxon>
        <taxon>Brachypylina</taxon>
        <taxon>Oppioidea</taxon>
        <taxon>Oppiidae</taxon>
        <taxon>Medioppia</taxon>
    </lineage>
</organism>
<proteinExistence type="inferred from homology"/>
<dbReference type="GO" id="GO:0005576">
    <property type="term" value="C:extracellular region"/>
    <property type="evidence" value="ECO:0007669"/>
    <property type="project" value="UniProtKB-SubCell"/>
</dbReference>
<dbReference type="Pfam" id="PF03227">
    <property type="entry name" value="GILT"/>
    <property type="match status" value="1"/>
</dbReference>
<gene>
    <name evidence="6" type="ORF">OSB1V03_LOCUS3679</name>
</gene>
<keyword evidence="4" id="KW-0732">Signal</keyword>
<dbReference type="EMBL" id="OC856113">
    <property type="protein sequence ID" value="CAD7623220.1"/>
    <property type="molecule type" value="Genomic_DNA"/>
</dbReference>
<evidence type="ECO:0000313" key="6">
    <source>
        <dbReference type="EMBL" id="CAD7623220.1"/>
    </source>
</evidence>
<evidence type="ECO:0000256" key="2">
    <source>
        <dbReference type="ARBA" id="ARBA00005679"/>
    </source>
</evidence>